<dbReference type="Proteomes" id="UP001482520">
    <property type="component" value="Unassembled WGS sequence"/>
</dbReference>
<evidence type="ECO:0000313" key="4">
    <source>
        <dbReference type="Proteomes" id="UP001482520"/>
    </source>
</evidence>
<evidence type="ECO:0008006" key="5">
    <source>
        <dbReference type="Google" id="ProtNLM"/>
    </source>
</evidence>
<reference evidence="3 4" key="1">
    <citation type="submission" date="2024-02" db="EMBL/GenBank/DDBJ databases">
        <title>Full genome sequence of Nocardioides kribbensis.</title>
        <authorList>
            <person name="Poletto B.L."/>
            <person name="Silva G."/>
            <person name="Galante D."/>
            <person name="Campos K.R."/>
            <person name="Santos M.B.N."/>
            <person name="Sacchi C.T."/>
        </authorList>
    </citation>
    <scope>NUCLEOTIDE SEQUENCE [LARGE SCALE GENOMIC DNA]</scope>
    <source>
        <strain evidence="3 4">O4R</strain>
    </source>
</reference>
<feature type="compositionally biased region" description="Pro residues" evidence="1">
    <location>
        <begin position="7"/>
        <end position="25"/>
    </location>
</feature>
<protein>
    <recommendedName>
        <fullName evidence="5">Transmembrane protein</fullName>
    </recommendedName>
</protein>
<evidence type="ECO:0000256" key="2">
    <source>
        <dbReference type="SAM" id="Phobius"/>
    </source>
</evidence>
<comment type="caution">
    <text evidence="3">The sequence shown here is derived from an EMBL/GenBank/DDBJ whole genome shotgun (WGS) entry which is preliminary data.</text>
</comment>
<gene>
    <name evidence="3" type="ORF">V6R90_12375</name>
</gene>
<name>A0ABV1NZX3_9ACTN</name>
<evidence type="ECO:0000256" key="1">
    <source>
        <dbReference type="SAM" id="MobiDB-lite"/>
    </source>
</evidence>
<keyword evidence="2" id="KW-0472">Membrane</keyword>
<dbReference type="EMBL" id="JBEGDP010000013">
    <property type="protein sequence ID" value="MEQ7848072.1"/>
    <property type="molecule type" value="Genomic_DNA"/>
</dbReference>
<keyword evidence="4" id="KW-1185">Reference proteome</keyword>
<dbReference type="RefSeq" id="WP_349804855.1">
    <property type="nucleotide sequence ID" value="NZ_JBEGDP010000013.1"/>
</dbReference>
<sequence length="139" mass="14364">MSDPRPDPAPPVPYAPYGPAVPPPVRPPAPRSRPLDVTVTILLLLVLAMGALVASFFGLFLGMVSDGCGGSVQCDTGRIGAGILVATGSPWVVLLIATCWSTVRMVRRRVAFWVPLLAVPVWAGLLALGVALAVSGVPS</sequence>
<keyword evidence="2" id="KW-1133">Transmembrane helix</keyword>
<keyword evidence="2" id="KW-0812">Transmembrane</keyword>
<organism evidence="3 4">
    <name type="scientific">Nocardioides kribbensis</name>
    <dbReference type="NCBI Taxonomy" id="305517"/>
    <lineage>
        <taxon>Bacteria</taxon>
        <taxon>Bacillati</taxon>
        <taxon>Actinomycetota</taxon>
        <taxon>Actinomycetes</taxon>
        <taxon>Propionibacteriales</taxon>
        <taxon>Nocardioidaceae</taxon>
        <taxon>Nocardioides</taxon>
    </lineage>
</organism>
<feature type="region of interest" description="Disordered" evidence="1">
    <location>
        <begin position="1"/>
        <end position="25"/>
    </location>
</feature>
<feature type="transmembrane region" description="Helical" evidence="2">
    <location>
        <begin position="81"/>
        <end position="103"/>
    </location>
</feature>
<proteinExistence type="predicted"/>
<feature type="transmembrane region" description="Helical" evidence="2">
    <location>
        <begin position="41"/>
        <end position="61"/>
    </location>
</feature>
<evidence type="ECO:0000313" key="3">
    <source>
        <dbReference type="EMBL" id="MEQ7848072.1"/>
    </source>
</evidence>
<accession>A0ABV1NZX3</accession>
<feature type="transmembrane region" description="Helical" evidence="2">
    <location>
        <begin position="110"/>
        <end position="134"/>
    </location>
</feature>